<gene>
    <name evidence="1" type="ORF">H4W31_006829</name>
</gene>
<reference evidence="1" key="1">
    <citation type="submission" date="2020-10" db="EMBL/GenBank/DDBJ databases">
        <title>Sequencing the genomes of 1000 actinobacteria strains.</title>
        <authorList>
            <person name="Klenk H.-P."/>
        </authorList>
    </citation>
    <scope>NUCLEOTIDE SEQUENCE</scope>
    <source>
        <strain evidence="1">DSM 46832</strain>
    </source>
</reference>
<dbReference type="AlphaFoldDB" id="A0A927RB02"/>
<keyword evidence="2" id="KW-1185">Reference proteome</keyword>
<dbReference type="EMBL" id="JADBEB010000001">
    <property type="protein sequence ID" value="MBE1491191.1"/>
    <property type="molecule type" value="Genomic_DNA"/>
</dbReference>
<name>A0A927RB02_9ACTN</name>
<organism evidence="1 2">
    <name type="scientific">Plantactinospora soyae</name>
    <dbReference type="NCBI Taxonomy" id="1544732"/>
    <lineage>
        <taxon>Bacteria</taxon>
        <taxon>Bacillati</taxon>
        <taxon>Actinomycetota</taxon>
        <taxon>Actinomycetes</taxon>
        <taxon>Micromonosporales</taxon>
        <taxon>Micromonosporaceae</taxon>
        <taxon>Plantactinospora</taxon>
    </lineage>
</organism>
<sequence>MQTVVVLMALSFGRTFLDQELPTGAVHVVPDPDVKRHRDRELAGQVERILATGRDVVVDAPSHGGRRAVMLVAADRGARVVGYWARPPKVGMPGLLELQPEYSQLTRRPRRADGFDLLYEVVDPDREYHLREL</sequence>
<evidence type="ECO:0000313" key="2">
    <source>
        <dbReference type="Proteomes" id="UP000649753"/>
    </source>
</evidence>
<proteinExistence type="predicted"/>
<comment type="caution">
    <text evidence="1">The sequence shown here is derived from an EMBL/GenBank/DDBJ whole genome shotgun (WGS) entry which is preliminary data.</text>
</comment>
<protein>
    <submittedName>
        <fullName evidence="1">Uncharacterized protein</fullName>
    </submittedName>
</protein>
<evidence type="ECO:0000313" key="1">
    <source>
        <dbReference type="EMBL" id="MBE1491191.1"/>
    </source>
</evidence>
<dbReference type="Proteomes" id="UP000649753">
    <property type="component" value="Unassembled WGS sequence"/>
</dbReference>
<dbReference type="RefSeq" id="WP_192770319.1">
    <property type="nucleotide sequence ID" value="NZ_JADBEB010000001.1"/>
</dbReference>
<accession>A0A927RB02</accession>